<protein>
    <submittedName>
        <fullName evidence="2">Uncharacterized protein</fullName>
    </submittedName>
</protein>
<feature type="compositionally biased region" description="Basic and acidic residues" evidence="1">
    <location>
        <begin position="311"/>
        <end position="353"/>
    </location>
</feature>
<dbReference type="Pfam" id="PF11885">
    <property type="entry name" value="DUF3405"/>
    <property type="match status" value="1"/>
</dbReference>
<evidence type="ECO:0000313" key="3">
    <source>
        <dbReference type="Proteomes" id="UP000044602"/>
    </source>
</evidence>
<keyword evidence="3" id="KW-1185">Reference proteome</keyword>
<gene>
    <name evidence="2" type="ORF">BN1708_000656</name>
</gene>
<proteinExistence type="predicted"/>
<feature type="region of interest" description="Disordered" evidence="1">
    <location>
        <begin position="300"/>
        <end position="354"/>
    </location>
</feature>
<evidence type="ECO:0000256" key="1">
    <source>
        <dbReference type="SAM" id="MobiDB-lite"/>
    </source>
</evidence>
<dbReference type="PANTHER" id="PTHR36205">
    <property type="entry name" value="CHROMOSOME 19, WHOLE GENOME SHOTGUN SEQUENCE"/>
    <property type="match status" value="1"/>
</dbReference>
<dbReference type="STRING" id="100787.A0A0G4LXP4"/>
<organism evidence="2 3">
    <name type="scientific">Verticillium longisporum</name>
    <name type="common">Verticillium dahliae var. longisporum</name>
    <dbReference type="NCBI Taxonomy" id="100787"/>
    <lineage>
        <taxon>Eukaryota</taxon>
        <taxon>Fungi</taxon>
        <taxon>Dikarya</taxon>
        <taxon>Ascomycota</taxon>
        <taxon>Pezizomycotina</taxon>
        <taxon>Sordariomycetes</taxon>
        <taxon>Hypocreomycetidae</taxon>
        <taxon>Glomerellales</taxon>
        <taxon>Plectosphaerellaceae</taxon>
        <taxon>Verticillium</taxon>
    </lineage>
</organism>
<dbReference type="AlphaFoldDB" id="A0A0G4LXP4"/>
<reference evidence="2 3" key="1">
    <citation type="submission" date="2015-05" db="EMBL/GenBank/DDBJ databases">
        <authorList>
            <person name="Wang D.B."/>
            <person name="Wang M."/>
        </authorList>
    </citation>
    <scope>NUCLEOTIDE SEQUENCE [LARGE SCALE GENOMIC DNA]</scope>
    <source>
        <strain evidence="2">VL1</strain>
    </source>
</reference>
<dbReference type="InterPro" id="IPR021822">
    <property type="entry name" value="DUF3405"/>
</dbReference>
<dbReference type="Proteomes" id="UP000044602">
    <property type="component" value="Unassembled WGS sequence"/>
</dbReference>
<dbReference type="PANTHER" id="PTHR36205:SF2">
    <property type="entry name" value="MAJOR FACILITATOR SUPERFAMILY TRANSPORTER"/>
    <property type="match status" value="1"/>
</dbReference>
<dbReference type="EMBL" id="CVQH01020306">
    <property type="protein sequence ID" value="CRK26858.1"/>
    <property type="molecule type" value="Genomic_DNA"/>
</dbReference>
<evidence type="ECO:0000313" key="2">
    <source>
        <dbReference type="EMBL" id="CRK26858.1"/>
    </source>
</evidence>
<name>A0A0G4LXP4_VERLO</name>
<sequence>MSSCHVVVLSMTNVAYANNEECHVRWEFGTKYGAVGSGLEKVGPDAGHLKSGEVTMEHIALAACPFPAQTIILTKAFLPFQIPSSLSPDSTRPDICSGETEEEKRIRETHEQALRDEFADEYQAAKSLPGNDAIYGNTLATLISKDIRSPEHDAVLTEAPKKPLGFAMDKPYVYNPYPAYHSSDWRKKHRGPYIACQGANGKTVEDMIVFKGHPHDFPPESFGSYDLLNMDGNLCFERETRLGPYGYSTVLKDGDPINWDLVNWGDLQEKCVSLNKERYDLTGTPNPYVRTVYPELFGAAEYPPPQGVSKQEVRSEHPIDEEQRKEARASEQASAHDKRGTTTDSEPEPKVEQRTAVLLRSYTGKKYTENDKQVMRALISELNLRTGGEYQVYLLLHVRDSSLDIFGDDLTYKYVLDQNVPKEFHGMTILWNDRSVWDIYTAMTEDNERSVHSAQWLSVQKFSLEHPEYDYIWNWEMDARFTGHHYDFLQKLQSFAKKQPRRGLWERNERYYIPSYHGDYDHDFRNDVEARTAGDQVWGPPELPFIKPIGPKPPVSSPEQDPYQWGVGEESDLITLGPIFNPVGSNWIIRDHVWGYSDANHDKLDLPRRTTIVTQSRVSRRLLNIMHVENLRGNHIASEMTPQTVALLHGLKTVFAPHPVWFDRPWNGATGGEGSPMGWGRERRYQGSTWYYRADPPARMYNNWMGYEDTHVGGKAWEEKHGRPCLPPMMIHPVKEVKQTQPGFETHFELAYG</sequence>
<accession>A0A0G4LXP4</accession>